<evidence type="ECO:0000256" key="1">
    <source>
        <dbReference type="ARBA" id="ARBA00004571"/>
    </source>
</evidence>
<feature type="domain" description="Porin" evidence="12">
    <location>
        <begin position="8"/>
        <end position="321"/>
    </location>
</feature>
<reference evidence="13" key="1">
    <citation type="submission" date="2016-01" db="EMBL/GenBank/DDBJ databases">
        <authorList>
            <person name="Peeters C."/>
        </authorList>
    </citation>
    <scope>NUCLEOTIDE SEQUENCE [LARGE SCALE GENOMIC DNA]</scope>
    <source>
        <strain evidence="13">LMG 22940</strain>
    </source>
</reference>
<evidence type="ECO:0000256" key="10">
    <source>
        <dbReference type="ARBA" id="ARBA00023237"/>
    </source>
</evidence>
<dbReference type="PANTHER" id="PTHR34501">
    <property type="entry name" value="PROTEIN YDDL-RELATED"/>
    <property type="match status" value="1"/>
</dbReference>
<evidence type="ECO:0000256" key="7">
    <source>
        <dbReference type="ARBA" id="ARBA00023065"/>
    </source>
</evidence>
<dbReference type="InterPro" id="IPR050298">
    <property type="entry name" value="Gram-neg_bact_OMP"/>
</dbReference>
<dbReference type="PANTHER" id="PTHR34501:SF9">
    <property type="entry name" value="MAJOR OUTER MEMBRANE PROTEIN P.IA"/>
    <property type="match status" value="1"/>
</dbReference>
<comment type="subcellular location">
    <subcellularLocation>
        <location evidence="1">Cell outer membrane</location>
        <topology evidence="1">Multi-pass membrane protein</topology>
    </subcellularLocation>
</comment>
<dbReference type="Proteomes" id="UP000054770">
    <property type="component" value="Unassembled WGS sequence"/>
</dbReference>
<dbReference type="Gene3D" id="2.40.160.10">
    <property type="entry name" value="Porin"/>
    <property type="match status" value="1"/>
</dbReference>
<evidence type="ECO:0000256" key="5">
    <source>
        <dbReference type="ARBA" id="ARBA00022692"/>
    </source>
</evidence>
<comment type="subunit">
    <text evidence="2">Homotrimer.</text>
</comment>
<dbReference type="InterPro" id="IPR033900">
    <property type="entry name" value="Gram_neg_porin_domain"/>
</dbReference>
<keyword evidence="9" id="KW-0472">Membrane</keyword>
<evidence type="ECO:0000256" key="4">
    <source>
        <dbReference type="ARBA" id="ARBA00022452"/>
    </source>
</evidence>
<keyword evidence="4" id="KW-1134">Transmembrane beta strand</keyword>
<evidence type="ECO:0000256" key="3">
    <source>
        <dbReference type="ARBA" id="ARBA00022448"/>
    </source>
</evidence>
<keyword evidence="14" id="KW-1185">Reference proteome</keyword>
<sequence>MKKKIYLATALLATTSLAHAQSSVTLFGTVGGGVRWMNGTKGGSTVAYDNSIVANNNFGISGTEDLGGGIKAIFQLQSPYFTSNGNFAKVVGGTPVMFANAAWVGIDGNYGRLTFGRQFNAFEDTALALDPTNGRGQSIYNVPLVLIDTSPFSGFDSRFNNTVKYRNKFRGLTLDASYSFGGVAGNTRAGSNYAASALYQFGTLLGGASYQRSYSADASQWAQNVQAGAAWQVGPVRIYGNYTTFTVTGTAGAPERRDKVPDGGIVYQVTPSFQLTAAFYDDIASNLGNVPNANGHKVTYYAIAEYYLSKRTELYAQVDRNGLSGAYKTDPTNIAALGIARGGSGVTGVSVGLMTQF</sequence>
<keyword evidence="3" id="KW-0813">Transport</keyword>
<evidence type="ECO:0000313" key="13">
    <source>
        <dbReference type="EMBL" id="SAL78666.1"/>
    </source>
</evidence>
<dbReference type="OrthoDB" id="6975458at2"/>
<dbReference type="SUPFAM" id="SSF56935">
    <property type="entry name" value="Porins"/>
    <property type="match status" value="1"/>
</dbReference>
<dbReference type="RefSeq" id="WP_087647503.1">
    <property type="nucleotide sequence ID" value="NZ_FCON02000079.1"/>
</dbReference>
<dbReference type="GO" id="GO:0009279">
    <property type="term" value="C:cell outer membrane"/>
    <property type="evidence" value="ECO:0007669"/>
    <property type="project" value="UniProtKB-SubCell"/>
</dbReference>
<feature type="chain" id="PRO_5011121203" evidence="11">
    <location>
        <begin position="21"/>
        <end position="357"/>
    </location>
</feature>
<dbReference type="InterPro" id="IPR023614">
    <property type="entry name" value="Porin_dom_sf"/>
</dbReference>
<feature type="signal peptide" evidence="11">
    <location>
        <begin position="1"/>
        <end position="20"/>
    </location>
</feature>
<dbReference type="GO" id="GO:0006811">
    <property type="term" value="P:monoatomic ion transport"/>
    <property type="evidence" value="ECO:0007669"/>
    <property type="project" value="UniProtKB-KW"/>
</dbReference>
<name>A0A158KC14_9BURK</name>
<keyword evidence="5" id="KW-0812">Transmembrane</keyword>
<keyword evidence="8" id="KW-0626">Porin</keyword>
<evidence type="ECO:0000313" key="14">
    <source>
        <dbReference type="Proteomes" id="UP000054770"/>
    </source>
</evidence>
<organism evidence="13 14">
    <name type="scientific">Caballeronia choica</name>
    <dbReference type="NCBI Taxonomy" id="326476"/>
    <lineage>
        <taxon>Bacteria</taxon>
        <taxon>Pseudomonadati</taxon>
        <taxon>Pseudomonadota</taxon>
        <taxon>Betaproteobacteria</taxon>
        <taxon>Burkholderiales</taxon>
        <taxon>Burkholderiaceae</taxon>
        <taxon>Caballeronia</taxon>
    </lineage>
</organism>
<evidence type="ECO:0000256" key="9">
    <source>
        <dbReference type="ARBA" id="ARBA00023136"/>
    </source>
</evidence>
<dbReference type="EMBL" id="FCON02000079">
    <property type="protein sequence ID" value="SAL78666.1"/>
    <property type="molecule type" value="Genomic_DNA"/>
</dbReference>
<dbReference type="CDD" id="cd00342">
    <property type="entry name" value="gram_neg_porins"/>
    <property type="match status" value="1"/>
</dbReference>
<comment type="caution">
    <text evidence="13">The sequence shown here is derived from an EMBL/GenBank/DDBJ whole genome shotgun (WGS) entry which is preliminary data.</text>
</comment>
<evidence type="ECO:0000256" key="11">
    <source>
        <dbReference type="SAM" id="SignalP"/>
    </source>
</evidence>
<keyword evidence="6 11" id="KW-0732">Signal</keyword>
<keyword evidence="10" id="KW-0998">Cell outer membrane</keyword>
<dbReference type="GO" id="GO:0015288">
    <property type="term" value="F:porin activity"/>
    <property type="evidence" value="ECO:0007669"/>
    <property type="project" value="UniProtKB-KW"/>
</dbReference>
<dbReference type="AlphaFoldDB" id="A0A158KC14"/>
<evidence type="ECO:0000256" key="8">
    <source>
        <dbReference type="ARBA" id="ARBA00023114"/>
    </source>
</evidence>
<evidence type="ECO:0000256" key="2">
    <source>
        <dbReference type="ARBA" id="ARBA00011233"/>
    </source>
</evidence>
<proteinExistence type="predicted"/>
<gene>
    <name evidence="13" type="ORF">AWB68_05473</name>
</gene>
<keyword evidence="7" id="KW-0406">Ion transport</keyword>
<evidence type="ECO:0000256" key="6">
    <source>
        <dbReference type="ARBA" id="ARBA00022729"/>
    </source>
</evidence>
<protein>
    <submittedName>
        <fullName evidence="13">Outer membrane protein (Porin)</fullName>
    </submittedName>
</protein>
<dbReference type="GO" id="GO:0046930">
    <property type="term" value="C:pore complex"/>
    <property type="evidence" value="ECO:0007669"/>
    <property type="project" value="UniProtKB-KW"/>
</dbReference>
<dbReference type="Pfam" id="PF13609">
    <property type="entry name" value="Porin_4"/>
    <property type="match status" value="1"/>
</dbReference>
<accession>A0A158KC14</accession>
<evidence type="ECO:0000259" key="12">
    <source>
        <dbReference type="Pfam" id="PF13609"/>
    </source>
</evidence>